<proteinExistence type="predicted"/>
<comment type="caution">
    <text evidence="2">The sequence shown here is derived from an EMBL/GenBank/DDBJ whole genome shotgun (WGS) entry which is preliminary data.</text>
</comment>
<dbReference type="RefSeq" id="WP_076341947.1">
    <property type="nucleotide sequence ID" value="NZ_CAPDDE010000097.1"/>
</dbReference>
<keyword evidence="3" id="KW-1185">Reference proteome</keyword>
<dbReference type="SUPFAM" id="SSF52540">
    <property type="entry name" value="P-loop containing nucleoside triphosphate hydrolases"/>
    <property type="match status" value="1"/>
</dbReference>
<dbReference type="EMBL" id="MPKA01000087">
    <property type="protein sequence ID" value="OLU45291.1"/>
    <property type="molecule type" value="Genomic_DNA"/>
</dbReference>
<dbReference type="OrthoDB" id="9812140at2"/>
<dbReference type="GeneID" id="78276100"/>
<evidence type="ECO:0000313" key="2">
    <source>
        <dbReference type="EMBL" id="OLU45291.1"/>
    </source>
</evidence>
<sequence length="395" mass="45362">MNLKNFENKLHTLAVFHSFYQSPLWVKLSAYFQSETEEELLQSYTDLCAYIYSQGGDLSKIVERFVLDDENYYQLLLHKESGKEGLIERSMIRELEILQQLHDLKGEMLFKDLSYPYELPSWSNHVADLKQMYQQRLENLNREGYGIFARYHMFQVDENGLVPIQYPDPQSLASMTGYEIQRNALIQNTLAFLKGMKANNALLYGDAGTGKSSTIKAIVNAYKDEGLRLIEVRKSQIQWLPSLIESLAENPLKFIIFIDDLSFQTGDPDFILMKTILEGGSVASLSNTIIYATSNRRHLMKESFDDRAGSDIHHNDTIQECASLASRFGLTITFSKPAKDLYFEIVKGYAKEYDLQLSDSELMIKAEAFALRNNGRSPRTARQFVEHQKIVESME</sequence>
<dbReference type="Gene3D" id="3.40.50.300">
    <property type="entry name" value="P-loop containing nucleotide triphosphate hydrolases"/>
    <property type="match status" value="1"/>
</dbReference>
<dbReference type="Pfam" id="PF05673">
    <property type="entry name" value="DUF815"/>
    <property type="match status" value="1"/>
</dbReference>
<dbReference type="PANTHER" id="PTHR42935:SF1">
    <property type="entry name" value="SLR0930 PROTEIN"/>
    <property type="match status" value="1"/>
</dbReference>
<dbReference type="AlphaFoldDB" id="A0A1U7NL19"/>
<accession>A0A1U7NL19</accession>
<gene>
    <name evidence="2" type="ORF">BO225_09125</name>
</gene>
<feature type="domain" description="AAA+ ATPase" evidence="1">
    <location>
        <begin position="197"/>
        <end position="313"/>
    </location>
</feature>
<dbReference type="InterPro" id="IPR003593">
    <property type="entry name" value="AAA+_ATPase"/>
</dbReference>
<dbReference type="PANTHER" id="PTHR42935">
    <property type="entry name" value="SLR0930 PROTEIN"/>
    <property type="match status" value="1"/>
</dbReference>
<dbReference type="SMART" id="SM00382">
    <property type="entry name" value="AAA"/>
    <property type="match status" value="1"/>
</dbReference>
<dbReference type="InterPro" id="IPR008533">
    <property type="entry name" value="DUF815"/>
</dbReference>
<dbReference type="STRING" id="1862672.BO225_09125"/>
<organism evidence="2 3">
    <name type="scientific">Dubosiella newyorkensis</name>
    <dbReference type="NCBI Taxonomy" id="1862672"/>
    <lineage>
        <taxon>Bacteria</taxon>
        <taxon>Bacillati</taxon>
        <taxon>Bacillota</taxon>
        <taxon>Erysipelotrichia</taxon>
        <taxon>Erysipelotrichales</taxon>
        <taxon>Erysipelotrichaceae</taxon>
        <taxon>Dubosiella</taxon>
    </lineage>
</organism>
<protein>
    <recommendedName>
        <fullName evidence="1">AAA+ ATPase domain-containing protein</fullName>
    </recommendedName>
</protein>
<dbReference type="CDD" id="cd00009">
    <property type="entry name" value="AAA"/>
    <property type="match status" value="1"/>
</dbReference>
<dbReference type="InterPro" id="IPR027417">
    <property type="entry name" value="P-loop_NTPase"/>
</dbReference>
<reference evidence="2 3" key="1">
    <citation type="submission" date="2016-11" db="EMBL/GenBank/DDBJ databases">
        <title>Description of two novel members of the family Erysipelotrichaceae: Ileibacterium lipovorans gen. nov., sp. nov. and Dubosiella newyorkensis, gen. nov., sp. nov.</title>
        <authorList>
            <person name="Cox L.M."/>
            <person name="Sohn J."/>
            <person name="Tyrrell K.L."/>
            <person name="Citron D.M."/>
            <person name="Lawson P.A."/>
            <person name="Patel N.B."/>
            <person name="Iizumi T."/>
            <person name="Perez-Perez G.I."/>
            <person name="Goldstein E.J."/>
            <person name="Blaser M.J."/>
        </authorList>
    </citation>
    <scope>NUCLEOTIDE SEQUENCE [LARGE SCALE GENOMIC DNA]</scope>
    <source>
        <strain evidence="2 3">NYU-BL-A4</strain>
    </source>
</reference>
<dbReference type="Proteomes" id="UP000186705">
    <property type="component" value="Unassembled WGS sequence"/>
</dbReference>
<evidence type="ECO:0000259" key="1">
    <source>
        <dbReference type="SMART" id="SM00382"/>
    </source>
</evidence>
<evidence type="ECO:0000313" key="3">
    <source>
        <dbReference type="Proteomes" id="UP000186705"/>
    </source>
</evidence>
<name>A0A1U7NL19_9FIRM</name>